<reference evidence="4" key="1">
    <citation type="journal article" date="2019" name="Int. J. Syst. Evol. Microbiol.">
        <title>The Global Catalogue of Microorganisms (GCM) 10K type strain sequencing project: providing services to taxonomists for standard genome sequencing and annotation.</title>
        <authorList>
            <consortium name="The Broad Institute Genomics Platform"/>
            <consortium name="The Broad Institute Genome Sequencing Center for Infectious Disease"/>
            <person name="Wu L."/>
            <person name="Ma J."/>
        </authorList>
    </citation>
    <scope>NUCLEOTIDE SEQUENCE [LARGE SCALE GENOMIC DNA]</scope>
    <source>
        <strain evidence="4">CCM 8936</strain>
    </source>
</reference>
<dbReference type="RefSeq" id="WP_225420976.1">
    <property type="nucleotide sequence ID" value="NZ_JBHTOI010000044.1"/>
</dbReference>
<evidence type="ECO:0000313" key="4">
    <source>
        <dbReference type="Proteomes" id="UP001597251"/>
    </source>
</evidence>
<evidence type="ECO:0000256" key="2">
    <source>
        <dbReference type="SAM" id="SignalP"/>
    </source>
</evidence>
<comment type="caution">
    <text evidence="3">The sequence shown here is derived from an EMBL/GenBank/DDBJ whole genome shotgun (WGS) entry which is preliminary data.</text>
</comment>
<feature type="signal peptide" evidence="2">
    <location>
        <begin position="1"/>
        <end position="29"/>
    </location>
</feature>
<proteinExistence type="predicted"/>
<accession>A0ABW4BUY3</accession>
<name>A0ABW4BUY3_9LACO</name>
<dbReference type="EMBL" id="JBHTOI010000044">
    <property type="protein sequence ID" value="MFD1418726.1"/>
    <property type="molecule type" value="Genomic_DNA"/>
</dbReference>
<organism evidence="3 4">
    <name type="scientific">Companilactobacillus keshanensis</name>
    <dbReference type="NCBI Taxonomy" id="2486003"/>
    <lineage>
        <taxon>Bacteria</taxon>
        <taxon>Bacillati</taxon>
        <taxon>Bacillota</taxon>
        <taxon>Bacilli</taxon>
        <taxon>Lactobacillales</taxon>
        <taxon>Lactobacillaceae</taxon>
        <taxon>Companilactobacillus</taxon>
    </lineage>
</organism>
<feature type="region of interest" description="Disordered" evidence="1">
    <location>
        <begin position="111"/>
        <end position="133"/>
    </location>
</feature>
<evidence type="ECO:0000256" key="1">
    <source>
        <dbReference type="SAM" id="MobiDB-lite"/>
    </source>
</evidence>
<evidence type="ECO:0008006" key="5">
    <source>
        <dbReference type="Google" id="ProtNLM"/>
    </source>
</evidence>
<sequence length="223" mass="23742">MIKQTKIKALFVAGLMLMVGTGYTVTAYAATQSSSDPAASNVGDFNGTLSGLTDNAENAKKLNEKISLPGNKEFIPGIKYSEKDHHMKDVDLTPEPKAVPVVNQVETNAKQPAEQQVTQAATQAPEQTTQPAQTTHNVGTFKISFYDPAVLGSNMGYGGVATNLGVIPRGSRLKITTAQGDVWYRTVNDTGTFAASNPYQIDVAMPNNMIPSYGITSATVEIV</sequence>
<protein>
    <recommendedName>
        <fullName evidence="5">Hydrolase</fullName>
    </recommendedName>
</protein>
<evidence type="ECO:0000313" key="3">
    <source>
        <dbReference type="EMBL" id="MFD1418726.1"/>
    </source>
</evidence>
<feature type="chain" id="PRO_5047502102" description="Hydrolase" evidence="2">
    <location>
        <begin position="30"/>
        <end position="223"/>
    </location>
</feature>
<gene>
    <name evidence="3" type="ORF">ACFQ42_08225</name>
</gene>
<keyword evidence="4" id="KW-1185">Reference proteome</keyword>
<keyword evidence="2" id="KW-0732">Signal</keyword>
<dbReference type="Proteomes" id="UP001597251">
    <property type="component" value="Unassembled WGS sequence"/>
</dbReference>